<comment type="caution">
    <text evidence="2">The sequence shown here is derived from an EMBL/GenBank/DDBJ whole genome shotgun (WGS) entry which is preliminary data.</text>
</comment>
<dbReference type="Proteomes" id="UP001500212">
    <property type="component" value="Unassembled WGS sequence"/>
</dbReference>
<dbReference type="InterPro" id="IPR034660">
    <property type="entry name" value="DinB/YfiT-like"/>
</dbReference>
<dbReference type="InterPro" id="IPR024344">
    <property type="entry name" value="MDMPI_metal-binding"/>
</dbReference>
<dbReference type="NCBIfam" id="TIGR03083">
    <property type="entry name" value="maleylpyruvate isomerase family mycothiol-dependent enzyme"/>
    <property type="match status" value="1"/>
</dbReference>
<evidence type="ECO:0000313" key="3">
    <source>
        <dbReference type="Proteomes" id="UP001500212"/>
    </source>
</evidence>
<proteinExistence type="predicted"/>
<evidence type="ECO:0000313" key="2">
    <source>
        <dbReference type="EMBL" id="GAA4618388.1"/>
    </source>
</evidence>
<protein>
    <recommendedName>
        <fullName evidence="1">Mycothiol-dependent maleylpyruvate isomerase metal-binding domain-containing protein</fullName>
    </recommendedName>
</protein>
<reference evidence="3" key="1">
    <citation type="journal article" date="2019" name="Int. J. Syst. Evol. Microbiol.">
        <title>The Global Catalogue of Microorganisms (GCM) 10K type strain sequencing project: providing services to taxonomists for standard genome sequencing and annotation.</title>
        <authorList>
            <consortium name="The Broad Institute Genomics Platform"/>
            <consortium name="The Broad Institute Genome Sequencing Center for Infectious Disease"/>
            <person name="Wu L."/>
            <person name="Ma J."/>
        </authorList>
    </citation>
    <scope>NUCLEOTIDE SEQUENCE [LARGE SCALE GENOMIC DNA]</scope>
    <source>
        <strain evidence="3">JCM 17938</strain>
    </source>
</reference>
<name>A0ABP8U1S1_9ACTN</name>
<dbReference type="EMBL" id="BAABHJ010000040">
    <property type="protein sequence ID" value="GAA4618388.1"/>
    <property type="molecule type" value="Genomic_DNA"/>
</dbReference>
<accession>A0ABP8U1S1</accession>
<sequence>MAGLAGEYARFAALIDGLSPEEWRTATRCTRWEIRDVAGHVTANAVDTVDGVVGTRTPDEQARAFRDATPADLAARLRAAAGRLIPFLESLDDAAWDRPAPKVGRSIGNGVHTLWYDAFVHGDDIRAALGRPGDRGPGLLASVQWLRDELDRLGRGPFRVLLDGAGEYAIGAGGPVLRGDPLRFVLVATGRADPAEFGTDATINVHLR</sequence>
<feature type="domain" description="Mycothiol-dependent maleylpyruvate isomerase metal-binding" evidence="1">
    <location>
        <begin position="7"/>
        <end position="126"/>
    </location>
</feature>
<organism evidence="2 3">
    <name type="scientific">Actinoallomurus liliacearum</name>
    <dbReference type="NCBI Taxonomy" id="1080073"/>
    <lineage>
        <taxon>Bacteria</taxon>
        <taxon>Bacillati</taxon>
        <taxon>Actinomycetota</taxon>
        <taxon>Actinomycetes</taxon>
        <taxon>Streptosporangiales</taxon>
        <taxon>Thermomonosporaceae</taxon>
        <taxon>Actinoallomurus</taxon>
    </lineage>
</organism>
<evidence type="ECO:0000259" key="1">
    <source>
        <dbReference type="Pfam" id="PF11716"/>
    </source>
</evidence>
<gene>
    <name evidence="2" type="ORF">GCM10023195_82620</name>
</gene>
<keyword evidence="3" id="KW-1185">Reference proteome</keyword>
<dbReference type="InterPro" id="IPR017517">
    <property type="entry name" value="Maleyloyr_isom"/>
</dbReference>
<dbReference type="SUPFAM" id="SSF109854">
    <property type="entry name" value="DinB/YfiT-like putative metalloenzymes"/>
    <property type="match status" value="1"/>
</dbReference>
<dbReference type="Pfam" id="PF11716">
    <property type="entry name" value="MDMPI_N"/>
    <property type="match status" value="1"/>
</dbReference>
<dbReference type="Gene3D" id="1.20.120.450">
    <property type="entry name" value="dinb family like domain"/>
    <property type="match status" value="1"/>
</dbReference>